<dbReference type="Proteomes" id="UP000013968">
    <property type="component" value="Chromosome"/>
</dbReference>
<dbReference type="AlphaFoldDB" id="R4T8H8"/>
<dbReference type="RefSeq" id="WP_016334990.1">
    <property type="nucleotide sequence ID" value="NC_021252.1"/>
</dbReference>
<feature type="transmembrane region" description="Helical" evidence="1">
    <location>
        <begin position="56"/>
        <end position="78"/>
    </location>
</feature>
<feature type="transmembrane region" description="Helical" evidence="1">
    <location>
        <begin position="6"/>
        <end position="25"/>
    </location>
</feature>
<protein>
    <submittedName>
        <fullName evidence="2">Uncharacterized protein</fullName>
    </submittedName>
</protein>
<dbReference type="HOGENOM" id="CLU_177496_0_0_11"/>
<proteinExistence type="predicted"/>
<keyword evidence="1" id="KW-0812">Transmembrane</keyword>
<dbReference type="KEGG" id="aoi:AORI_4658"/>
<evidence type="ECO:0000313" key="3">
    <source>
        <dbReference type="Proteomes" id="UP000013968"/>
    </source>
</evidence>
<feature type="transmembrane region" description="Helical" evidence="1">
    <location>
        <begin position="32"/>
        <end position="50"/>
    </location>
</feature>
<evidence type="ECO:0000313" key="2">
    <source>
        <dbReference type="EMBL" id="AGM07242.1"/>
    </source>
</evidence>
<organism evidence="2 3">
    <name type="scientific">Amycolatopsis keratiniphila</name>
    <dbReference type="NCBI Taxonomy" id="129921"/>
    <lineage>
        <taxon>Bacteria</taxon>
        <taxon>Bacillati</taxon>
        <taxon>Actinomycetota</taxon>
        <taxon>Actinomycetes</taxon>
        <taxon>Pseudonocardiales</taxon>
        <taxon>Pseudonocardiaceae</taxon>
        <taxon>Amycolatopsis</taxon>
        <taxon>Amycolatopsis japonica group</taxon>
    </lineage>
</organism>
<reference evidence="2 3" key="1">
    <citation type="journal article" date="2013" name="BMC Genomics">
        <title>ContigScape: a Cytoscape plugin facilitating microbial genome gap closing.</title>
        <authorList>
            <person name="Tang B."/>
            <person name="Wang Q."/>
            <person name="Yang M."/>
            <person name="Xie F."/>
            <person name="Zhu Y."/>
            <person name="Zhuo Y."/>
            <person name="Wang S."/>
            <person name="Gao H."/>
            <person name="Ding X."/>
            <person name="Zhang L."/>
            <person name="Zhao G."/>
            <person name="Zheng H."/>
        </authorList>
    </citation>
    <scope>NUCLEOTIDE SEQUENCE [LARGE SCALE GENOMIC DNA]</scope>
    <source>
        <strain evidence="2 3">HCCB10007</strain>
    </source>
</reference>
<keyword evidence="3" id="KW-1185">Reference proteome</keyword>
<dbReference type="EMBL" id="CP003410">
    <property type="protein sequence ID" value="AGM07242.1"/>
    <property type="molecule type" value="Genomic_DNA"/>
</dbReference>
<keyword evidence="1" id="KW-1133">Transmembrane helix</keyword>
<sequence length="88" mass="9760">MGDQWWWGAIGAVMVVVGLLVRSSTDRKWRSFVVEIVTLAGWTLVVMFVIKPLVPANVLGVTILVVIVLGVLAVPLIARRKRRRHESG</sequence>
<accession>R4T8H8</accession>
<dbReference type="PATRIC" id="fig|1156913.3.peg.4732"/>
<evidence type="ECO:0000256" key="1">
    <source>
        <dbReference type="SAM" id="Phobius"/>
    </source>
</evidence>
<gene>
    <name evidence="2" type="ORF">AORI_4658</name>
</gene>
<keyword evidence="1" id="KW-0472">Membrane</keyword>
<name>R4T8H8_9PSEU</name>